<gene>
    <name evidence="1" type="ORF">TcWFU_006446</name>
</gene>
<name>A0ABR4QS12_9CEST</name>
<organism evidence="1 2">
    <name type="scientific">Taenia crassiceps</name>
    <dbReference type="NCBI Taxonomy" id="6207"/>
    <lineage>
        <taxon>Eukaryota</taxon>
        <taxon>Metazoa</taxon>
        <taxon>Spiralia</taxon>
        <taxon>Lophotrochozoa</taxon>
        <taxon>Platyhelminthes</taxon>
        <taxon>Cestoda</taxon>
        <taxon>Eucestoda</taxon>
        <taxon>Cyclophyllidea</taxon>
        <taxon>Taeniidae</taxon>
        <taxon>Taenia</taxon>
    </lineage>
</organism>
<comment type="caution">
    <text evidence="1">The sequence shown here is derived from an EMBL/GenBank/DDBJ whole genome shotgun (WGS) entry which is preliminary data.</text>
</comment>
<keyword evidence="2" id="KW-1185">Reference proteome</keyword>
<protein>
    <submittedName>
        <fullName evidence="1">Uncharacterized protein</fullName>
    </submittedName>
</protein>
<evidence type="ECO:0000313" key="2">
    <source>
        <dbReference type="Proteomes" id="UP001651158"/>
    </source>
</evidence>
<dbReference type="Proteomes" id="UP001651158">
    <property type="component" value="Unassembled WGS sequence"/>
</dbReference>
<reference evidence="1 2" key="1">
    <citation type="journal article" date="2022" name="Front. Cell. Infect. Microbiol.">
        <title>The Genomes of Two Strains of Taenia crassiceps the Animal Model for the Study of Human Cysticercosis.</title>
        <authorList>
            <person name="Bobes R.J."/>
            <person name="Estrada K."/>
            <person name="Rios-Valencia D.G."/>
            <person name="Calderon-Gallegos A."/>
            <person name="de la Torre P."/>
            <person name="Carrero J.C."/>
            <person name="Sanchez-Flores A."/>
            <person name="Laclette J.P."/>
        </authorList>
    </citation>
    <scope>NUCLEOTIDE SEQUENCE [LARGE SCALE GENOMIC DNA]</scope>
    <source>
        <strain evidence="1">WFUcys</strain>
    </source>
</reference>
<sequence length="110" mass="11948">MAVSNLALFHKVFAIRVLELLPDEMNSLIVSEMLSCAELVLPELAVQLSGRPPMVVSAKSINSSAAPPKPALALNIDLSSHPREQCLKLLAINQFLPLRQENSSFTVCPL</sequence>
<accession>A0ABR4QS12</accession>
<evidence type="ECO:0000313" key="1">
    <source>
        <dbReference type="EMBL" id="KAL5112320.1"/>
    </source>
</evidence>
<dbReference type="EMBL" id="JAKROA010000001">
    <property type="protein sequence ID" value="KAL5112320.1"/>
    <property type="molecule type" value="Genomic_DNA"/>
</dbReference>
<proteinExistence type="predicted"/>